<sequence length="430" mass="48145">MSSSQVTKKPQGRLAKALATVQQKAAVLADSIIFNVFFAFVIFSNSVFLGMQLEWSALKVDKFVEPAFLVAHLIYAVLFTVEMSIRVTAAGPSAYFFGQSWAWNWLDVVVVIPAWVELAMDFAMRGGTEGTGTSNFRIIRVFKITRLLQVVRSLRIVRFIGALRALVMSVIDTTRQLIWALVLLTLVIYSFGILFTDASQDHMFRNGPDAAMDEHFGSVYASCTTLFRSILAGMDWNVAADALTPLGQLWVQLFNLYIAFCGFAVLNVMTGVFVNSAIKTREKDHETMLQNTQRFKDLVSKVWKKIDVSGLGQLTISEFEGIFKDEDMMAFFDAIEINAVDAWTLFDSLDADRDHLVSYEEFSQRCRQLHGPARSVDLYALKSQQDKMRDQLKSLEAIQETSAAHLNMLLQMTAGSSKINLDPASAVWGV</sequence>
<dbReference type="InterPro" id="IPR018247">
    <property type="entry name" value="EF_Hand_1_Ca_BS"/>
</dbReference>
<keyword evidence="3" id="KW-0106">Calcium</keyword>
<dbReference type="AlphaFoldDB" id="A0A812VN87"/>
<dbReference type="InterPro" id="IPR011992">
    <property type="entry name" value="EF-hand-dom_pair"/>
</dbReference>
<dbReference type="SUPFAM" id="SSF47473">
    <property type="entry name" value="EF-hand"/>
    <property type="match status" value="1"/>
</dbReference>
<dbReference type="InterPro" id="IPR027359">
    <property type="entry name" value="Volt_channel_dom_sf"/>
</dbReference>
<evidence type="ECO:0000256" key="4">
    <source>
        <dbReference type="ARBA" id="ARBA00022989"/>
    </source>
</evidence>
<keyword evidence="2 6" id="KW-0812">Transmembrane</keyword>
<dbReference type="PANTHER" id="PTHR10037">
    <property type="entry name" value="VOLTAGE-GATED CATION CHANNEL CALCIUM AND SODIUM"/>
    <property type="match status" value="1"/>
</dbReference>
<dbReference type="Gene3D" id="1.10.238.10">
    <property type="entry name" value="EF-hand"/>
    <property type="match status" value="1"/>
</dbReference>
<feature type="transmembrane region" description="Helical" evidence="6">
    <location>
        <begin position="177"/>
        <end position="195"/>
    </location>
</feature>
<comment type="subcellular location">
    <subcellularLocation>
        <location evidence="1">Membrane</location>
        <topology evidence="1">Multi-pass membrane protein</topology>
    </subcellularLocation>
</comment>
<accession>A0A812VN87</accession>
<dbReference type="SUPFAM" id="SSF81324">
    <property type="entry name" value="Voltage-gated potassium channels"/>
    <property type="match status" value="1"/>
</dbReference>
<dbReference type="InterPro" id="IPR043203">
    <property type="entry name" value="VGCC_Ca_Na"/>
</dbReference>
<evidence type="ECO:0000313" key="8">
    <source>
        <dbReference type="EMBL" id="CAE7633659.1"/>
    </source>
</evidence>
<keyword evidence="5 6" id="KW-0472">Membrane</keyword>
<name>A0A812VN87_SYMPI</name>
<reference evidence="8" key="1">
    <citation type="submission" date="2021-02" db="EMBL/GenBank/DDBJ databases">
        <authorList>
            <person name="Dougan E. K."/>
            <person name="Rhodes N."/>
            <person name="Thang M."/>
            <person name="Chan C."/>
        </authorList>
    </citation>
    <scope>NUCLEOTIDE SEQUENCE</scope>
</reference>
<gene>
    <name evidence="8" type="primary">CACNA1H</name>
    <name evidence="8" type="ORF">SPIL2461_LOCUS16657</name>
</gene>
<dbReference type="GO" id="GO:0005509">
    <property type="term" value="F:calcium ion binding"/>
    <property type="evidence" value="ECO:0007669"/>
    <property type="project" value="InterPro"/>
</dbReference>
<dbReference type="PROSITE" id="PS00018">
    <property type="entry name" value="EF_HAND_1"/>
    <property type="match status" value="1"/>
</dbReference>
<evidence type="ECO:0000256" key="5">
    <source>
        <dbReference type="ARBA" id="ARBA00023136"/>
    </source>
</evidence>
<dbReference type="InterPro" id="IPR002048">
    <property type="entry name" value="EF_hand_dom"/>
</dbReference>
<dbReference type="Gene3D" id="1.20.120.350">
    <property type="entry name" value="Voltage-gated potassium channels. Chain C"/>
    <property type="match status" value="1"/>
</dbReference>
<feature type="domain" description="EF-hand" evidence="7">
    <location>
        <begin position="294"/>
        <end position="329"/>
    </location>
</feature>
<organism evidence="8 9">
    <name type="scientific">Symbiodinium pilosum</name>
    <name type="common">Dinoflagellate</name>
    <dbReference type="NCBI Taxonomy" id="2952"/>
    <lineage>
        <taxon>Eukaryota</taxon>
        <taxon>Sar</taxon>
        <taxon>Alveolata</taxon>
        <taxon>Dinophyceae</taxon>
        <taxon>Suessiales</taxon>
        <taxon>Symbiodiniaceae</taxon>
        <taxon>Symbiodinium</taxon>
    </lineage>
</organism>
<dbReference type="Pfam" id="PF00520">
    <property type="entry name" value="Ion_trans"/>
    <property type="match status" value="1"/>
</dbReference>
<dbReference type="PROSITE" id="PS50222">
    <property type="entry name" value="EF_HAND_2"/>
    <property type="match status" value="2"/>
</dbReference>
<dbReference type="Gene3D" id="1.10.287.70">
    <property type="match status" value="1"/>
</dbReference>
<feature type="transmembrane region" description="Helical" evidence="6">
    <location>
        <begin position="32"/>
        <end position="51"/>
    </location>
</feature>
<dbReference type="PANTHER" id="PTHR10037:SF62">
    <property type="entry name" value="SODIUM CHANNEL PROTEIN 60E"/>
    <property type="match status" value="1"/>
</dbReference>
<evidence type="ECO:0000256" key="6">
    <source>
        <dbReference type="SAM" id="Phobius"/>
    </source>
</evidence>
<feature type="domain" description="EF-hand" evidence="7">
    <location>
        <begin position="337"/>
        <end position="372"/>
    </location>
</feature>
<evidence type="ECO:0000256" key="1">
    <source>
        <dbReference type="ARBA" id="ARBA00004141"/>
    </source>
</evidence>
<feature type="transmembrane region" description="Helical" evidence="6">
    <location>
        <begin position="63"/>
        <end position="81"/>
    </location>
</feature>
<dbReference type="OrthoDB" id="422292at2759"/>
<keyword evidence="9" id="KW-1185">Reference proteome</keyword>
<keyword evidence="4 6" id="KW-1133">Transmembrane helix</keyword>
<proteinExistence type="predicted"/>
<evidence type="ECO:0000256" key="3">
    <source>
        <dbReference type="ARBA" id="ARBA00022837"/>
    </source>
</evidence>
<dbReference type="GO" id="GO:0001518">
    <property type="term" value="C:voltage-gated sodium channel complex"/>
    <property type="evidence" value="ECO:0007669"/>
    <property type="project" value="TreeGrafter"/>
</dbReference>
<comment type="caution">
    <text evidence="8">The sequence shown here is derived from an EMBL/GenBank/DDBJ whole genome shotgun (WGS) entry which is preliminary data.</text>
</comment>
<dbReference type="Proteomes" id="UP000649617">
    <property type="component" value="Unassembled WGS sequence"/>
</dbReference>
<dbReference type="GO" id="GO:0005248">
    <property type="term" value="F:voltage-gated sodium channel activity"/>
    <property type="evidence" value="ECO:0007669"/>
    <property type="project" value="TreeGrafter"/>
</dbReference>
<evidence type="ECO:0000313" key="9">
    <source>
        <dbReference type="Proteomes" id="UP000649617"/>
    </source>
</evidence>
<dbReference type="EMBL" id="CAJNIZ010042708">
    <property type="protein sequence ID" value="CAE7633659.1"/>
    <property type="molecule type" value="Genomic_DNA"/>
</dbReference>
<feature type="non-terminal residue" evidence="8">
    <location>
        <position position="1"/>
    </location>
</feature>
<evidence type="ECO:0000259" key="7">
    <source>
        <dbReference type="PROSITE" id="PS50222"/>
    </source>
</evidence>
<protein>
    <submittedName>
        <fullName evidence="8">CACNA1H protein</fullName>
    </submittedName>
</protein>
<dbReference type="InterPro" id="IPR005821">
    <property type="entry name" value="Ion_trans_dom"/>
</dbReference>
<feature type="transmembrane region" description="Helical" evidence="6">
    <location>
        <begin position="254"/>
        <end position="278"/>
    </location>
</feature>
<evidence type="ECO:0000256" key="2">
    <source>
        <dbReference type="ARBA" id="ARBA00022692"/>
    </source>
</evidence>